<feature type="region of interest" description="Disordered" evidence="1">
    <location>
        <begin position="47"/>
        <end position="70"/>
    </location>
</feature>
<protein>
    <submittedName>
        <fullName evidence="2">Uncharacterized protein</fullName>
    </submittedName>
</protein>
<accession>A0ABN9PBN8</accession>
<reference evidence="2" key="1">
    <citation type="submission" date="2023-10" db="EMBL/GenBank/DDBJ databases">
        <authorList>
            <person name="Chen Y."/>
            <person name="Shah S."/>
            <person name="Dougan E. K."/>
            <person name="Thang M."/>
            <person name="Chan C."/>
        </authorList>
    </citation>
    <scope>NUCLEOTIDE SEQUENCE [LARGE SCALE GENOMIC DNA]</scope>
</reference>
<evidence type="ECO:0000256" key="1">
    <source>
        <dbReference type="SAM" id="MobiDB-lite"/>
    </source>
</evidence>
<comment type="caution">
    <text evidence="2">The sequence shown here is derived from an EMBL/GenBank/DDBJ whole genome shotgun (WGS) entry which is preliminary data.</text>
</comment>
<evidence type="ECO:0000313" key="2">
    <source>
        <dbReference type="EMBL" id="CAK0788641.1"/>
    </source>
</evidence>
<name>A0ABN9PBN8_9DINO</name>
<gene>
    <name evidence="2" type="ORF">PCOR1329_LOCUS481</name>
</gene>
<organism evidence="2 3">
    <name type="scientific">Prorocentrum cordatum</name>
    <dbReference type="NCBI Taxonomy" id="2364126"/>
    <lineage>
        <taxon>Eukaryota</taxon>
        <taxon>Sar</taxon>
        <taxon>Alveolata</taxon>
        <taxon>Dinophyceae</taxon>
        <taxon>Prorocentrales</taxon>
        <taxon>Prorocentraceae</taxon>
        <taxon>Prorocentrum</taxon>
    </lineage>
</organism>
<feature type="non-terminal residue" evidence="2">
    <location>
        <position position="1"/>
    </location>
</feature>
<dbReference type="EMBL" id="CAUYUJ010000100">
    <property type="protein sequence ID" value="CAK0788641.1"/>
    <property type="molecule type" value="Genomic_DNA"/>
</dbReference>
<sequence length="243" mass="26965">VGGAHELRRTAIGFDGATSGWVLPLAFRQDLSYEQRTDQFYDMQMTYRTPPSSPTRCPSPRACTTSSPKRAQNESKQFTCDFSHTVEEGSRYVAELNTNQPLDMYAEMAETNGDELKAREIVDTCYAGMDAPSMTDSNYAEMAETNVEHEAVDTCYAGTEDPSMTDSIDEIIPVEIRDAINQAIASKMTRLTGSSEEMVCSAIERVFDATVSHPFWEQDGAVMAVNDLAIDYNSDLDAYRGLH</sequence>
<proteinExistence type="predicted"/>
<keyword evidence="3" id="KW-1185">Reference proteome</keyword>
<evidence type="ECO:0000313" key="3">
    <source>
        <dbReference type="Proteomes" id="UP001189429"/>
    </source>
</evidence>
<dbReference type="Proteomes" id="UP001189429">
    <property type="component" value="Unassembled WGS sequence"/>
</dbReference>
<feature type="compositionally biased region" description="Low complexity" evidence="1">
    <location>
        <begin position="47"/>
        <end position="61"/>
    </location>
</feature>